<evidence type="ECO:0000256" key="2">
    <source>
        <dbReference type="ARBA" id="ARBA00004613"/>
    </source>
</evidence>
<proteinExistence type="inferred from homology"/>
<keyword evidence="7 14" id="KW-0732">Signal</keyword>
<feature type="domain" description="FTP" evidence="15">
    <location>
        <begin position="84"/>
        <end position="134"/>
    </location>
</feature>
<dbReference type="PANTHER" id="PTHR33478:SF1">
    <property type="entry name" value="EXTRACELLULAR METALLOPROTEINASE MEP"/>
    <property type="match status" value="1"/>
</dbReference>
<comment type="cofactor">
    <cofactor evidence="13">
        <name>Zn(2+)</name>
        <dbReference type="ChEBI" id="CHEBI:29105"/>
    </cofactor>
    <text evidence="13">Binds 1 zinc ion per subunit.</text>
</comment>
<dbReference type="Pfam" id="PF07504">
    <property type="entry name" value="FTP"/>
    <property type="match status" value="1"/>
</dbReference>
<dbReference type="InterPro" id="IPR011096">
    <property type="entry name" value="FTP_domain"/>
</dbReference>
<evidence type="ECO:0000256" key="5">
    <source>
        <dbReference type="ARBA" id="ARBA00022670"/>
    </source>
</evidence>
<keyword evidence="6 13" id="KW-0479">Metal-binding</keyword>
<keyword evidence="17" id="KW-1185">Reference proteome</keyword>
<dbReference type="Proteomes" id="UP000023623">
    <property type="component" value="Unassembled WGS sequence"/>
</dbReference>
<feature type="binding site" evidence="13">
    <location>
        <position position="429"/>
    </location>
    <ligand>
        <name>Zn(2+)</name>
        <dbReference type="ChEBI" id="CHEBI:29105"/>
        <note>catalytic</note>
    </ligand>
</feature>
<dbReference type="GO" id="GO:0004222">
    <property type="term" value="F:metalloendopeptidase activity"/>
    <property type="evidence" value="ECO:0007669"/>
    <property type="project" value="InterPro"/>
</dbReference>
<feature type="binding site" evidence="13">
    <location>
        <position position="433"/>
    </location>
    <ligand>
        <name>Zn(2+)</name>
        <dbReference type="ChEBI" id="CHEBI:29105"/>
        <note>catalytic</note>
    </ligand>
</feature>
<gene>
    <name evidence="16" type="ORF">H105_05535</name>
</gene>
<feature type="binding site" evidence="13">
    <location>
        <position position="459"/>
    </location>
    <ligand>
        <name>Zn(2+)</name>
        <dbReference type="ChEBI" id="CHEBI:29105"/>
        <note>catalytic</note>
    </ligand>
</feature>
<reference evidence="16 17" key="1">
    <citation type="submission" date="2014-02" db="EMBL/GenBank/DDBJ databases">
        <title>The Genome Sequence of Trichophyton rubrum (morphotype soudanense) CBS 452.61.</title>
        <authorList>
            <consortium name="The Broad Institute Genomics Platform"/>
            <person name="Cuomo C.A."/>
            <person name="White T.C."/>
            <person name="Graser Y."/>
            <person name="Martinez-Rossi N."/>
            <person name="Heitman J."/>
            <person name="Young S.K."/>
            <person name="Zeng Q."/>
            <person name="Gargeya S."/>
            <person name="Abouelleil A."/>
            <person name="Alvarado L."/>
            <person name="Chapman S.B."/>
            <person name="Gainer-Dewar J."/>
            <person name="Goldberg J."/>
            <person name="Griggs A."/>
            <person name="Gujja S."/>
            <person name="Hansen M."/>
            <person name="Howarth C."/>
            <person name="Imamovic A."/>
            <person name="Larimer J."/>
            <person name="Martinez D."/>
            <person name="Murphy C."/>
            <person name="Pearson M.D."/>
            <person name="Persinoti G."/>
            <person name="Poon T."/>
            <person name="Priest M."/>
            <person name="Roberts A.D."/>
            <person name="Saif S."/>
            <person name="Shea T.D."/>
            <person name="Sykes S.N."/>
            <person name="Wortman J."/>
            <person name="Nusbaum C."/>
            <person name="Birren B."/>
        </authorList>
    </citation>
    <scope>NUCLEOTIDE SEQUENCE [LARGE SCALE GENOMIC DNA]</scope>
    <source>
        <strain evidence="16 17">CBS 452.61</strain>
    </source>
</reference>
<evidence type="ECO:0000256" key="11">
    <source>
        <dbReference type="ARBA" id="ARBA00023145"/>
    </source>
</evidence>
<comment type="similarity">
    <text evidence="3 14">Belongs to the peptidase M36 family.</text>
</comment>
<dbReference type="SUPFAM" id="SSF55486">
    <property type="entry name" value="Metalloproteases ('zincins'), catalytic domain"/>
    <property type="match status" value="1"/>
</dbReference>
<comment type="function">
    <text evidence="1">Secreted metalloproteinase probably acting as a virulence factor.</text>
</comment>
<evidence type="ECO:0000256" key="13">
    <source>
        <dbReference type="PIRSR" id="PIRSR601842-2"/>
    </source>
</evidence>
<dbReference type="InterPro" id="IPR001842">
    <property type="entry name" value="Peptidase_M36"/>
</dbReference>
<dbReference type="AlphaFoldDB" id="A0A022XPA9"/>
<evidence type="ECO:0000256" key="14">
    <source>
        <dbReference type="RuleBase" id="RU364017"/>
    </source>
</evidence>
<dbReference type="InterPro" id="IPR027268">
    <property type="entry name" value="Peptidase_M4/M1_CTD_sf"/>
</dbReference>
<dbReference type="EC" id="3.4.24.-" evidence="14"/>
<dbReference type="OrthoDB" id="3227768at2759"/>
<dbReference type="InterPro" id="IPR050371">
    <property type="entry name" value="Fungal_virulence_M36"/>
</dbReference>
<keyword evidence="11 14" id="KW-0865">Zymogen</keyword>
<dbReference type="EMBL" id="KK208879">
    <property type="protein sequence ID" value="EZF72354.1"/>
    <property type="molecule type" value="Genomic_DNA"/>
</dbReference>
<evidence type="ECO:0000256" key="3">
    <source>
        <dbReference type="ARBA" id="ARBA00006006"/>
    </source>
</evidence>
<evidence type="ECO:0000256" key="4">
    <source>
        <dbReference type="ARBA" id="ARBA00022525"/>
    </source>
</evidence>
<keyword evidence="8 14" id="KW-0378">Hydrolase</keyword>
<evidence type="ECO:0000256" key="10">
    <source>
        <dbReference type="ARBA" id="ARBA00023049"/>
    </source>
</evidence>
<dbReference type="GO" id="GO:0006508">
    <property type="term" value="P:proteolysis"/>
    <property type="evidence" value="ECO:0007669"/>
    <property type="project" value="UniProtKB-KW"/>
</dbReference>
<keyword evidence="5 14" id="KW-0645">Protease</keyword>
<accession>A0A022XPA9</accession>
<evidence type="ECO:0000259" key="15">
    <source>
        <dbReference type="Pfam" id="PF07504"/>
    </source>
</evidence>
<dbReference type="PANTHER" id="PTHR33478">
    <property type="entry name" value="EXTRACELLULAR METALLOPROTEINASE MEP"/>
    <property type="match status" value="1"/>
</dbReference>
<organism evidence="16 17">
    <name type="scientific">Trichophyton soudanense CBS 452.61</name>
    <dbReference type="NCBI Taxonomy" id="1215331"/>
    <lineage>
        <taxon>Eukaryota</taxon>
        <taxon>Fungi</taxon>
        <taxon>Dikarya</taxon>
        <taxon>Ascomycota</taxon>
        <taxon>Pezizomycotina</taxon>
        <taxon>Eurotiomycetes</taxon>
        <taxon>Eurotiomycetidae</taxon>
        <taxon>Onygenales</taxon>
        <taxon>Arthrodermataceae</taxon>
        <taxon>Trichophyton</taxon>
    </lineage>
</organism>
<evidence type="ECO:0000256" key="8">
    <source>
        <dbReference type="ARBA" id="ARBA00022801"/>
    </source>
</evidence>
<feature type="chain" id="PRO_5009359584" description="Extracellular metalloproteinase" evidence="14">
    <location>
        <begin position="19"/>
        <end position="633"/>
    </location>
</feature>
<feature type="active site" evidence="12">
    <location>
        <position position="430"/>
    </location>
</feature>
<keyword evidence="4 14" id="KW-0964">Secreted</keyword>
<dbReference type="PRINTS" id="PR00999">
    <property type="entry name" value="FUNGALYSIN"/>
</dbReference>
<dbReference type="Gene3D" id="3.10.170.10">
    <property type="match status" value="1"/>
</dbReference>
<comment type="subcellular location">
    <subcellularLocation>
        <location evidence="2 14">Secreted</location>
    </subcellularLocation>
</comment>
<keyword evidence="10 14" id="KW-0482">Metalloprotease</keyword>
<dbReference type="Pfam" id="PF02128">
    <property type="entry name" value="Peptidase_M36"/>
    <property type="match status" value="1"/>
</dbReference>
<dbReference type="GO" id="GO:0008270">
    <property type="term" value="F:zinc ion binding"/>
    <property type="evidence" value="ECO:0007669"/>
    <property type="project" value="InterPro"/>
</dbReference>
<dbReference type="MEROPS" id="M36.001"/>
<evidence type="ECO:0000313" key="17">
    <source>
        <dbReference type="Proteomes" id="UP000023623"/>
    </source>
</evidence>
<evidence type="ECO:0000256" key="1">
    <source>
        <dbReference type="ARBA" id="ARBA00002198"/>
    </source>
</evidence>
<dbReference type="GO" id="GO:0005576">
    <property type="term" value="C:extracellular region"/>
    <property type="evidence" value="ECO:0007669"/>
    <property type="project" value="UniProtKB-SubCell"/>
</dbReference>
<evidence type="ECO:0000256" key="6">
    <source>
        <dbReference type="ARBA" id="ARBA00022723"/>
    </source>
</evidence>
<evidence type="ECO:0000256" key="12">
    <source>
        <dbReference type="PIRSR" id="PIRSR601842-1"/>
    </source>
</evidence>
<dbReference type="HOGENOM" id="CLU_012703_3_0_1"/>
<keyword evidence="9 13" id="KW-0862">Zinc</keyword>
<feature type="signal peptide" evidence="14">
    <location>
        <begin position="1"/>
        <end position="18"/>
    </location>
</feature>
<sequence length="633" mass="69315">MHGLLLAGLLALPMNVLAHPAEQHASNVLSRRGVDIESFRLPLKAKYMDSEATAQKIQAMSFSKDDDYVSTATKLVKSTFPKSTFRVVDDHYIGTNGIGHVHFKQTAHGLDIDNSDFNVNIGRDGKVFSFGNSFFTGEIPKENPMVKRAFSDPVKALKGAVKALNLPVKSDNAKPKTIAGKESFEFMGTTGALSAPKANLVYLQKEDGTLALTWKVETDVGDNWLLTYVDAHNSETVHNVVDYVASAEYKVFAWGLNDPTEGNPTSIRDPWTDASPYTWNSDGMSKYPTTRGNNAIAQDNPTGGSTYINNYRPQSPNLIFSYPWSPTATPPSSYKDFSITQLFYTTNRYHDLLYSFGFNEAAGNFQVNNGNKGGKGNDFAIVNAQDGSGTNNANFATPPDGSPGRMRMYNWTTARPNRDGCLEAGIVIHEYTHGLSNRLCGGPANSACLNALESGGMGEGWGDFYATAIRLKPRDTKNTNYSMGAWAANNPKGIRAYLYSTNLQTNPYMYTSVNSLREVHQIGTVWASMLYDLMWALIEAHGGTYSANPVFRNGVPQDGRHLSMKLVMDGMALQPCNPNFVQARDAILDADRALTNSANKCTIWKAFAKRGLGYGAKYDARNRTGSNKLPPGC</sequence>
<dbReference type="CDD" id="cd09596">
    <property type="entry name" value="M36"/>
    <property type="match status" value="1"/>
</dbReference>
<name>A0A022XPA9_TRISD</name>
<evidence type="ECO:0000256" key="9">
    <source>
        <dbReference type="ARBA" id="ARBA00022833"/>
    </source>
</evidence>
<protein>
    <recommendedName>
        <fullName evidence="14">Extracellular metalloproteinase</fullName>
        <ecNumber evidence="14">3.4.24.-</ecNumber>
    </recommendedName>
    <alternativeName>
        <fullName evidence="14">Fungalysin</fullName>
    </alternativeName>
</protein>
<dbReference type="Gene3D" id="1.10.390.10">
    <property type="entry name" value="Neutral Protease Domain 2"/>
    <property type="match status" value="1"/>
</dbReference>
<evidence type="ECO:0000313" key="16">
    <source>
        <dbReference type="EMBL" id="EZF72354.1"/>
    </source>
</evidence>
<evidence type="ECO:0000256" key="7">
    <source>
        <dbReference type="ARBA" id="ARBA00022729"/>
    </source>
</evidence>